<reference evidence="2" key="1">
    <citation type="journal article" date="2016" name="Insect Biochem. Mol. Biol.">
        <title>Multifaceted biological insights from a draft genome sequence of the tobacco hornworm moth, Manduca sexta.</title>
        <authorList>
            <person name="Kanost M.R."/>
            <person name="Arrese E.L."/>
            <person name="Cao X."/>
            <person name="Chen Y.R."/>
            <person name="Chellapilla S."/>
            <person name="Goldsmith M.R."/>
            <person name="Grosse-Wilde E."/>
            <person name="Heckel D.G."/>
            <person name="Herndon N."/>
            <person name="Jiang H."/>
            <person name="Papanicolaou A."/>
            <person name="Qu J."/>
            <person name="Soulages J.L."/>
            <person name="Vogel H."/>
            <person name="Walters J."/>
            <person name="Waterhouse R.M."/>
            <person name="Ahn S.J."/>
            <person name="Almeida F.C."/>
            <person name="An C."/>
            <person name="Aqrawi P."/>
            <person name="Bretschneider A."/>
            <person name="Bryant W.B."/>
            <person name="Bucks S."/>
            <person name="Chao H."/>
            <person name="Chevignon G."/>
            <person name="Christen J.M."/>
            <person name="Clarke D.F."/>
            <person name="Dittmer N.T."/>
            <person name="Ferguson L.C.F."/>
            <person name="Garavelou S."/>
            <person name="Gordon K.H.J."/>
            <person name="Gunaratna R.T."/>
            <person name="Han Y."/>
            <person name="Hauser F."/>
            <person name="He Y."/>
            <person name="Heidel-Fischer H."/>
            <person name="Hirsh A."/>
            <person name="Hu Y."/>
            <person name="Jiang H."/>
            <person name="Kalra D."/>
            <person name="Klinner C."/>
            <person name="Konig C."/>
            <person name="Kovar C."/>
            <person name="Kroll A.R."/>
            <person name="Kuwar S.S."/>
            <person name="Lee S.L."/>
            <person name="Lehman R."/>
            <person name="Li K."/>
            <person name="Li Z."/>
            <person name="Liang H."/>
            <person name="Lovelace S."/>
            <person name="Lu Z."/>
            <person name="Mansfield J.H."/>
            <person name="McCulloch K.J."/>
            <person name="Mathew T."/>
            <person name="Morton B."/>
            <person name="Muzny D.M."/>
            <person name="Neunemann D."/>
            <person name="Ongeri F."/>
            <person name="Pauchet Y."/>
            <person name="Pu L.L."/>
            <person name="Pyrousis I."/>
            <person name="Rao X.J."/>
            <person name="Redding A."/>
            <person name="Roesel C."/>
            <person name="Sanchez-Gracia A."/>
            <person name="Schaack S."/>
            <person name="Shukla A."/>
            <person name="Tetreau G."/>
            <person name="Wang Y."/>
            <person name="Xiong G.H."/>
            <person name="Traut W."/>
            <person name="Walsh T.K."/>
            <person name="Worley K.C."/>
            <person name="Wu D."/>
            <person name="Wu W."/>
            <person name="Wu Y.Q."/>
            <person name="Zhang X."/>
            <person name="Zou Z."/>
            <person name="Zucker H."/>
            <person name="Briscoe A.D."/>
            <person name="Burmester T."/>
            <person name="Clem R.J."/>
            <person name="Feyereisen R."/>
            <person name="Grimmelikhuijzen C.J.P."/>
            <person name="Hamodrakas S.J."/>
            <person name="Hansson B.S."/>
            <person name="Huguet E."/>
            <person name="Jermiin L.S."/>
            <person name="Lan Q."/>
            <person name="Lehman H.K."/>
            <person name="Lorenzen M."/>
            <person name="Merzendorfer H."/>
            <person name="Michalopoulos I."/>
            <person name="Morton D.B."/>
            <person name="Muthukrishnan S."/>
            <person name="Oakeshott J.G."/>
            <person name="Palmer W."/>
            <person name="Park Y."/>
            <person name="Passarelli A.L."/>
            <person name="Rozas J."/>
            <person name="Schwartz L.M."/>
            <person name="Smith W."/>
            <person name="Southgate A."/>
            <person name="Vilcinskas A."/>
            <person name="Vogt R."/>
            <person name="Wang P."/>
            <person name="Werren J."/>
            <person name="Yu X.Q."/>
            <person name="Zhou J.J."/>
            <person name="Brown S.J."/>
            <person name="Scherer S.E."/>
            <person name="Richards S."/>
            <person name="Blissard G.W."/>
        </authorList>
    </citation>
    <scope>NUCLEOTIDE SEQUENCE</scope>
</reference>
<accession>A0A922CSW6</accession>
<organism evidence="2 3">
    <name type="scientific">Manduca sexta</name>
    <name type="common">Tobacco hawkmoth</name>
    <name type="synonym">Tobacco hornworm</name>
    <dbReference type="NCBI Taxonomy" id="7130"/>
    <lineage>
        <taxon>Eukaryota</taxon>
        <taxon>Metazoa</taxon>
        <taxon>Ecdysozoa</taxon>
        <taxon>Arthropoda</taxon>
        <taxon>Hexapoda</taxon>
        <taxon>Insecta</taxon>
        <taxon>Pterygota</taxon>
        <taxon>Neoptera</taxon>
        <taxon>Endopterygota</taxon>
        <taxon>Lepidoptera</taxon>
        <taxon>Glossata</taxon>
        <taxon>Ditrysia</taxon>
        <taxon>Bombycoidea</taxon>
        <taxon>Sphingidae</taxon>
        <taxon>Sphinginae</taxon>
        <taxon>Sphingini</taxon>
        <taxon>Manduca</taxon>
    </lineage>
</organism>
<dbReference type="GO" id="GO:0004252">
    <property type="term" value="F:serine-type endopeptidase activity"/>
    <property type="evidence" value="ECO:0007669"/>
    <property type="project" value="InterPro"/>
</dbReference>
<dbReference type="InterPro" id="IPR043504">
    <property type="entry name" value="Peptidase_S1_PA_chymotrypsin"/>
</dbReference>
<dbReference type="EMBL" id="JH668528">
    <property type="protein sequence ID" value="KAG6456936.1"/>
    <property type="molecule type" value="Genomic_DNA"/>
</dbReference>
<sequence>MVSVQLLLVSDEMKAFAIILLCAFAAVQGRSAGVQSTKSAAALGENPWLVHLRIAVSTSGLLNTCAGSLIDQRWVLTSASCLSDARFIWIRYGVVDVISPSLVTESSAVRVHPEYNAATGENDIALISINRAVHSVDNVAPIGLAQSSDIPSSGRFCGFGEDDSAPGETLSCFGVSLSEEDGKLSASSDAGEVSEFDIGAAVVNDGVQIAVVVGASSDNGARLMPVNSYVRWIEETANISLSPEAVPEPEDNPVIFVN</sequence>
<comment type="caution">
    <text evidence="2">The sequence shown here is derived from an EMBL/GenBank/DDBJ whole genome shotgun (WGS) entry which is preliminary data.</text>
</comment>
<dbReference type="AlphaFoldDB" id="A0A922CSW6"/>
<dbReference type="InterPro" id="IPR001314">
    <property type="entry name" value="Peptidase_S1A"/>
</dbReference>
<dbReference type="SUPFAM" id="SSF50494">
    <property type="entry name" value="Trypsin-like serine proteases"/>
    <property type="match status" value="1"/>
</dbReference>
<dbReference type="InterPro" id="IPR051333">
    <property type="entry name" value="CLIP_Serine_Protease"/>
</dbReference>
<dbReference type="PRINTS" id="PR00722">
    <property type="entry name" value="CHYMOTRYPSIN"/>
</dbReference>
<dbReference type="Pfam" id="PF00089">
    <property type="entry name" value="Trypsin"/>
    <property type="match status" value="1"/>
</dbReference>
<dbReference type="InterPro" id="IPR001254">
    <property type="entry name" value="Trypsin_dom"/>
</dbReference>
<dbReference type="Gene3D" id="2.40.10.10">
    <property type="entry name" value="Trypsin-like serine proteases"/>
    <property type="match status" value="1"/>
</dbReference>
<evidence type="ECO:0000259" key="1">
    <source>
        <dbReference type="PROSITE" id="PS50240"/>
    </source>
</evidence>
<evidence type="ECO:0000313" key="2">
    <source>
        <dbReference type="EMBL" id="KAG6456936.1"/>
    </source>
</evidence>
<dbReference type="PANTHER" id="PTHR24260:SF136">
    <property type="entry name" value="GH08193P-RELATED"/>
    <property type="match status" value="1"/>
</dbReference>
<keyword evidence="3" id="KW-1185">Reference proteome</keyword>
<dbReference type="PROSITE" id="PS50240">
    <property type="entry name" value="TRYPSIN_DOM"/>
    <property type="match status" value="1"/>
</dbReference>
<dbReference type="GO" id="GO:0006508">
    <property type="term" value="P:proteolysis"/>
    <property type="evidence" value="ECO:0007669"/>
    <property type="project" value="InterPro"/>
</dbReference>
<dbReference type="SMART" id="SM00020">
    <property type="entry name" value="Tryp_SPc"/>
    <property type="match status" value="1"/>
</dbReference>
<reference evidence="2" key="2">
    <citation type="submission" date="2020-12" db="EMBL/GenBank/DDBJ databases">
        <authorList>
            <person name="Kanost M."/>
        </authorList>
    </citation>
    <scope>NUCLEOTIDE SEQUENCE</scope>
</reference>
<evidence type="ECO:0000313" key="3">
    <source>
        <dbReference type="Proteomes" id="UP000791440"/>
    </source>
</evidence>
<dbReference type="Proteomes" id="UP000791440">
    <property type="component" value="Unassembled WGS sequence"/>
</dbReference>
<gene>
    <name evidence="2" type="ORF">O3G_MSEX010039</name>
</gene>
<dbReference type="PANTHER" id="PTHR24260">
    <property type="match status" value="1"/>
</dbReference>
<feature type="domain" description="Peptidase S1" evidence="1">
    <location>
        <begin position="26"/>
        <end position="238"/>
    </location>
</feature>
<dbReference type="InterPro" id="IPR009003">
    <property type="entry name" value="Peptidase_S1_PA"/>
</dbReference>
<protein>
    <recommendedName>
        <fullName evidence="1">Peptidase S1 domain-containing protein</fullName>
    </recommendedName>
</protein>
<proteinExistence type="predicted"/>
<name>A0A922CSW6_MANSE</name>